<keyword evidence="10" id="KW-0788">Thiol protease</keyword>
<evidence type="ECO:0000259" key="15">
    <source>
        <dbReference type="PROSITE" id="PS50235"/>
    </source>
</evidence>
<dbReference type="FunFam" id="3.10.120.10:FF:000003">
    <property type="entry name" value="membrane-associated progesterone receptor component 1"/>
    <property type="match status" value="1"/>
</dbReference>
<dbReference type="SUPFAM" id="SSF55856">
    <property type="entry name" value="Cytochrome b5-like heme/steroid binding domain"/>
    <property type="match status" value="1"/>
</dbReference>
<evidence type="ECO:0000256" key="2">
    <source>
        <dbReference type="ARBA" id="ARBA00004123"/>
    </source>
</evidence>
<evidence type="ECO:0000256" key="11">
    <source>
        <dbReference type="ARBA" id="ARBA00022833"/>
    </source>
</evidence>
<dbReference type="GO" id="GO:0005634">
    <property type="term" value="C:nucleus"/>
    <property type="evidence" value="ECO:0007669"/>
    <property type="project" value="UniProtKB-SubCell"/>
</dbReference>
<evidence type="ECO:0000256" key="5">
    <source>
        <dbReference type="ARBA" id="ARBA00022670"/>
    </source>
</evidence>
<dbReference type="GO" id="GO:0008270">
    <property type="term" value="F:zinc ion binding"/>
    <property type="evidence" value="ECO:0007669"/>
    <property type="project" value="UniProtKB-KW"/>
</dbReference>
<evidence type="ECO:0000256" key="9">
    <source>
        <dbReference type="ARBA" id="ARBA00022801"/>
    </source>
</evidence>
<feature type="domain" description="UBP-type" evidence="16">
    <location>
        <begin position="142"/>
        <end position="252"/>
    </location>
</feature>
<keyword evidence="8" id="KW-0833">Ubl conjugation pathway</keyword>
<dbReference type="InterPro" id="IPR013083">
    <property type="entry name" value="Znf_RING/FYVE/PHD"/>
</dbReference>
<organism evidence="17">
    <name type="scientific">Salix viminalis</name>
    <name type="common">Common osier</name>
    <name type="synonym">Basket willow</name>
    <dbReference type="NCBI Taxonomy" id="40686"/>
    <lineage>
        <taxon>Eukaryota</taxon>
        <taxon>Viridiplantae</taxon>
        <taxon>Streptophyta</taxon>
        <taxon>Embryophyta</taxon>
        <taxon>Tracheophyta</taxon>
        <taxon>Spermatophyta</taxon>
        <taxon>Magnoliopsida</taxon>
        <taxon>eudicotyledons</taxon>
        <taxon>Gunneridae</taxon>
        <taxon>Pentapetalae</taxon>
        <taxon>rosids</taxon>
        <taxon>fabids</taxon>
        <taxon>Malpighiales</taxon>
        <taxon>Salicaceae</taxon>
        <taxon>Saliceae</taxon>
        <taxon>Salix</taxon>
    </lineage>
</organism>
<keyword evidence="12" id="KW-0539">Nucleus</keyword>
<dbReference type="InterPro" id="IPR038765">
    <property type="entry name" value="Papain-like_cys_pep_sf"/>
</dbReference>
<dbReference type="InterPro" id="IPR050185">
    <property type="entry name" value="Ub_carboxyl-term_hydrolase"/>
</dbReference>
<dbReference type="FunFam" id="3.90.70.10:FF:000089">
    <property type="entry name" value="Ubiquitinyl hydrolase 1"/>
    <property type="match status" value="1"/>
</dbReference>
<dbReference type="Pfam" id="PF02148">
    <property type="entry name" value="zf-UBP"/>
    <property type="match status" value="1"/>
</dbReference>
<dbReference type="InterPro" id="IPR018200">
    <property type="entry name" value="USP_CS"/>
</dbReference>
<dbReference type="InterPro" id="IPR036400">
    <property type="entry name" value="Cyt_B5-like_heme/steroid_sf"/>
</dbReference>
<evidence type="ECO:0000256" key="6">
    <source>
        <dbReference type="ARBA" id="ARBA00022723"/>
    </source>
</evidence>
<dbReference type="PROSITE" id="PS00972">
    <property type="entry name" value="USP_1"/>
    <property type="match status" value="1"/>
</dbReference>
<dbReference type="Gene3D" id="3.90.70.10">
    <property type="entry name" value="Cysteine proteinases"/>
    <property type="match status" value="1"/>
</dbReference>
<sequence length="695" mass="79328">MDFTADQLLQYNGADPSKPIYVAIKGRVFDVTTGKSFYGPGGSYVMFAGKDASRALAKMSKNDEDISCSLHGLTEKEIGVLDDWEKKFEAKYPVVGRVVMKKMNPTCINKILNFVNEKFANVVYILLQYGLLQRNSVFTNPKPCKHLADYKLRHGLSGYKSLQKWLKTFPNGKTSIKLWEKKMPKCSFCSGIRQVSCSDHALLHGQSENGHDIAVDIERSELYCCSCSDQVYDLDFDKVVVARNIMDMPSKTRDSVVDDLMRRSSKRRRLNSVVDLDLKRSKFFVWMRNRRAKSCYPLGLRGLNNLGSTCFMNSILQALLHAPPFRNYFLSERHDRETCRKKSSDQSCVACDTGVIFSAVYSGDRAPYSPAQFLYSWWQHSANLASYEQQDAHEFFISVLDGIHEREGKERYPNKDDGDCQCIAHRVFSGMLRSDLTCTTCGFTSTTYDPCVDISLNMDTSNFSSVDVANKSVRPNEDTGRSTLLACLDLFTRPERLGSDQKLYCQNCQEKRDSLKQMSIKRLPLVLSLHIKRFEHSSLRRTSRKIDWHLKFPFSLDMTPYLSPSIVRNRFGNRIFGFESDEADISAEFEIFAVVTHSGMLDSGHYVTYLRLQNQWYKCDDAWITEVDETIVRASQCYMIFYVQKMLYYKANEDLSCTPMPARRDPFVPIAEEVISMTKSNGARPKLGGALFSAV</sequence>
<feature type="domain" description="USP" evidence="15">
    <location>
        <begin position="301"/>
        <end position="645"/>
    </location>
</feature>
<evidence type="ECO:0000256" key="4">
    <source>
        <dbReference type="ARBA" id="ARBA00012759"/>
    </source>
</evidence>
<dbReference type="GO" id="GO:0016579">
    <property type="term" value="P:protein deubiquitination"/>
    <property type="evidence" value="ECO:0007669"/>
    <property type="project" value="InterPro"/>
</dbReference>
<dbReference type="GO" id="GO:0070461">
    <property type="term" value="C:SAGA-type complex"/>
    <property type="evidence" value="ECO:0007669"/>
    <property type="project" value="UniProtKB-ARBA"/>
</dbReference>
<dbReference type="GO" id="GO:0006508">
    <property type="term" value="P:proteolysis"/>
    <property type="evidence" value="ECO:0007669"/>
    <property type="project" value="UniProtKB-KW"/>
</dbReference>
<dbReference type="InterPro" id="IPR001394">
    <property type="entry name" value="Peptidase_C19_UCH"/>
</dbReference>
<dbReference type="PANTHER" id="PTHR21646:SF49">
    <property type="entry name" value="UBIQUITIN C-TERMINAL HYDROLASE 22"/>
    <property type="match status" value="1"/>
</dbReference>
<keyword evidence="11" id="KW-0862">Zinc</keyword>
<dbReference type="SMART" id="SM01117">
    <property type="entry name" value="Cyt-b5"/>
    <property type="match status" value="1"/>
</dbReference>
<dbReference type="CDD" id="cd02660">
    <property type="entry name" value="Peptidase_C19D"/>
    <property type="match status" value="1"/>
</dbReference>
<evidence type="ECO:0000313" key="17">
    <source>
        <dbReference type="EMBL" id="VFU63242.1"/>
    </source>
</evidence>
<reference evidence="17" key="1">
    <citation type="submission" date="2019-03" db="EMBL/GenBank/DDBJ databases">
        <authorList>
            <person name="Mank J."/>
            <person name="Almeida P."/>
        </authorList>
    </citation>
    <scope>NUCLEOTIDE SEQUENCE</scope>
    <source>
        <strain evidence="17">78183</strain>
    </source>
</reference>
<proteinExistence type="inferred from homology"/>
<dbReference type="GO" id="GO:0004843">
    <property type="term" value="F:cysteine-type deubiquitinase activity"/>
    <property type="evidence" value="ECO:0007669"/>
    <property type="project" value="UniProtKB-EC"/>
</dbReference>
<dbReference type="AlphaFoldDB" id="A0A6N2N8B4"/>
<evidence type="ECO:0000256" key="1">
    <source>
        <dbReference type="ARBA" id="ARBA00000707"/>
    </source>
</evidence>
<comment type="similarity">
    <text evidence="3">Belongs to the peptidase C19 family.</text>
</comment>
<protein>
    <recommendedName>
        <fullName evidence="4">ubiquitinyl hydrolase 1</fullName>
        <ecNumber evidence="4">3.4.19.12</ecNumber>
    </recommendedName>
</protein>
<comment type="catalytic activity">
    <reaction evidence="1">
        <text>Thiol-dependent hydrolysis of ester, thioester, amide, peptide and isopeptide bonds formed by the C-terminal Gly of ubiquitin (a 76-residue protein attached to proteins as an intracellular targeting signal).</text>
        <dbReference type="EC" id="3.4.19.12"/>
    </reaction>
</comment>
<comment type="subcellular location">
    <subcellularLocation>
        <location evidence="2">Nucleus</location>
    </subcellularLocation>
</comment>
<keyword evidence="5" id="KW-0645">Protease</keyword>
<dbReference type="EC" id="3.4.19.12" evidence="4"/>
<dbReference type="Pfam" id="PF00443">
    <property type="entry name" value="UCH"/>
    <property type="match status" value="1"/>
</dbReference>
<evidence type="ECO:0000256" key="7">
    <source>
        <dbReference type="ARBA" id="ARBA00022771"/>
    </source>
</evidence>
<keyword evidence="6" id="KW-0479">Metal-binding</keyword>
<keyword evidence="9" id="KW-0378">Hydrolase</keyword>
<evidence type="ECO:0000256" key="13">
    <source>
        <dbReference type="ARBA" id="ARBA00038357"/>
    </source>
</evidence>
<dbReference type="Gene3D" id="3.30.40.10">
    <property type="entry name" value="Zinc/RING finger domain, C3HC4 (zinc finger)"/>
    <property type="match status" value="1"/>
</dbReference>
<accession>A0A6N2N8B4</accession>
<evidence type="ECO:0000256" key="12">
    <source>
        <dbReference type="ARBA" id="ARBA00023242"/>
    </source>
</evidence>
<dbReference type="SUPFAM" id="SSF57850">
    <property type="entry name" value="RING/U-box"/>
    <property type="match status" value="1"/>
</dbReference>
<evidence type="ECO:0000259" key="16">
    <source>
        <dbReference type="PROSITE" id="PS50271"/>
    </source>
</evidence>
<dbReference type="InterPro" id="IPR001199">
    <property type="entry name" value="Cyt_B5-like_heme/steroid-bd"/>
</dbReference>
<evidence type="ECO:0000256" key="8">
    <source>
        <dbReference type="ARBA" id="ARBA00022786"/>
    </source>
</evidence>
<dbReference type="InterPro" id="IPR001607">
    <property type="entry name" value="Znf_UBP"/>
</dbReference>
<dbReference type="Pfam" id="PF00173">
    <property type="entry name" value="Cyt-b5"/>
    <property type="match status" value="1"/>
</dbReference>
<evidence type="ECO:0000256" key="3">
    <source>
        <dbReference type="ARBA" id="ARBA00009085"/>
    </source>
</evidence>
<gene>
    <name evidence="17" type="ORF">SVIM_LOCUS481344</name>
</gene>
<dbReference type="InterPro" id="IPR028889">
    <property type="entry name" value="USP"/>
</dbReference>
<dbReference type="SUPFAM" id="SSF54001">
    <property type="entry name" value="Cysteine proteinases"/>
    <property type="match status" value="1"/>
</dbReference>
<evidence type="ECO:0000256" key="14">
    <source>
        <dbReference type="PROSITE-ProRule" id="PRU00502"/>
    </source>
</evidence>
<keyword evidence="7 14" id="KW-0863">Zinc-finger</keyword>
<name>A0A6N2N8B4_SALVM</name>
<comment type="similarity">
    <text evidence="13">Belongs to the cytochrome b5 family. MAPR subfamily.</text>
</comment>
<dbReference type="EMBL" id="CAADRP010002196">
    <property type="protein sequence ID" value="VFU63242.1"/>
    <property type="molecule type" value="Genomic_DNA"/>
</dbReference>
<dbReference type="PANTHER" id="PTHR21646">
    <property type="entry name" value="UBIQUITIN CARBOXYL-TERMINAL HYDROLASE"/>
    <property type="match status" value="1"/>
</dbReference>
<evidence type="ECO:0000256" key="10">
    <source>
        <dbReference type="ARBA" id="ARBA00022807"/>
    </source>
</evidence>
<dbReference type="Gene3D" id="3.10.120.10">
    <property type="entry name" value="Cytochrome b5-like heme/steroid binding domain"/>
    <property type="match status" value="1"/>
</dbReference>
<dbReference type="PROSITE" id="PS50271">
    <property type="entry name" value="ZF_UBP"/>
    <property type="match status" value="1"/>
</dbReference>
<dbReference type="PROSITE" id="PS50235">
    <property type="entry name" value="USP_3"/>
    <property type="match status" value="1"/>
</dbReference>